<feature type="signal peptide" evidence="1">
    <location>
        <begin position="1"/>
        <end position="16"/>
    </location>
</feature>
<evidence type="ECO:0000256" key="1">
    <source>
        <dbReference type="SAM" id="SignalP"/>
    </source>
</evidence>
<feature type="non-terminal residue" evidence="2">
    <location>
        <position position="23"/>
    </location>
</feature>
<evidence type="ECO:0000313" key="3">
    <source>
        <dbReference type="Proteomes" id="UP000708208"/>
    </source>
</evidence>
<dbReference type="AlphaFoldDB" id="A0A8J2J2Q5"/>
<sequence>MKAFLCLLAVVAAASANGYGGGY</sequence>
<keyword evidence="3" id="KW-1185">Reference proteome</keyword>
<accession>A0A8J2J2Q5</accession>
<dbReference type="Proteomes" id="UP000708208">
    <property type="component" value="Unassembled WGS sequence"/>
</dbReference>
<keyword evidence="1" id="KW-0732">Signal</keyword>
<protein>
    <submittedName>
        <fullName evidence="2">Uncharacterized protein</fullName>
    </submittedName>
</protein>
<organism evidence="2 3">
    <name type="scientific">Allacma fusca</name>
    <dbReference type="NCBI Taxonomy" id="39272"/>
    <lineage>
        <taxon>Eukaryota</taxon>
        <taxon>Metazoa</taxon>
        <taxon>Ecdysozoa</taxon>
        <taxon>Arthropoda</taxon>
        <taxon>Hexapoda</taxon>
        <taxon>Collembola</taxon>
        <taxon>Symphypleona</taxon>
        <taxon>Sminthuridae</taxon>
        <taxon>Allacma</taxon>
    </lineage>
</organism>
<evidence type="ECO:0000313" key="2">
    <source>
        <dbReference type="EMBL" id="CAG7680120.1"/>
    </source>
</evidence>
<name>A0A8J2J2Q5_9HEXA</name>
<comment type="caution">
    <text evidence="2">The sequence shown here is derived from an EMBL/GenBank/DDBJ whole genome shotgun (WGS) entry which is preliminary data.</text>
</comment>
<dbReference type="EMBL" id="CAJVCH010015753">
    <property type="protein sequence ID" value="CAG7680120.1"/>
    <property type="molecule type" value="Genomic_DNA"/>
</dbReference>
<feature type="chain" id="PRO_5035150171" evidence="1">
    <location>
        <begin position="17"/>
        <end position="23"/>
    </location>
</feature>
<proteinExistence type="predicted"/>
<reference evidence="2" key="1">
    <citation type="submission" date="2021-06" db="EMBL/GenBank/DDBJ databases">
        <authorList>
            <person name="Hodson N. C."/>
            <person name="Mongue J. A."/>
            <person name="Jaron S. K."/>
        </authorList>
    </citation>
    <scope>NUCLEOTIDE SEQUENCE</scope>
</reference>
<gene>
    <name evidence="2" type="ORF">AFUS01_LOCUS2726</name>
</gene>